<keyword evidence="4 7" id="KW-0418">Kinase</keyword>
<evidence type="ECO:0000256" key="1">
    <source>
        <dbReference type="ARBA" id="ARBA00010688"/>
    </source>
</evidence>
<dbReference type="Proteomes" id="UP000037405">
    <property type="component" value="Unassembled WGS sequence"/>
</dbReference>
<keyword evidence="3" id="KW-0547">Nucleotide-binding</keyword>
<organism evidence="7 8">
    <name type="scientific">Rossellomorea marisflavi</name>
    <dbReference type="NCBI Taxonomy" id="189381"/>
    <lineage>
        <taxon>Bacteria</taxon>
        <taxon>Bacillati</taxon>
        <taxon>Bacillota</taxon>
        <taxon>Bacilli</taxon>
        <taxon>Bacillales</taxon>
        <taxon>Bacillaceae</taxon>
        <taxon>Rossellomorea</taxon>
    </lineage>
</organism>
<evidence type="ECO:0000256" key="4">
    <source>
        <dbReference type="ARBA" id="ARBA00022777"/>
    </source>
</evidence>
<protein>
    <submittedName>
        <fullName evidence="7">2-dehydro-3-deoxygluconokinase</fullName>
    </submittedName>
</protein>
<dbReference type="InterPro" id="IPR050306">
    <property type="entry name" value="PfkB_Carbo_kinase"/>
</dbReference>
<feature type="domain" description="Carbohydrate kinase PfkB" evidence="6">
    <location>
        <begin position="2"/>
        <end position="300"/>
    </location>
</feature>
<sequence length="318" mass="34553">MDVVAIGETLLSLTPAENGLLRHAESLKPKVAGAETNTLIGLSRLGHRTGWISAVGNDEIGERIVATVRGEGIDTAHVKKDEEHNTGIFFKEIIGGGEVRVQYFRARSAASHMEPADLPASYIRSAKYLYITGITPALSETCNQMIFEAIKLARESGVRVVFDPNLRRKLWGEEEARTTLTSLCELSDIVLIGGTEGNFLFGTTETDEIAHRLFKSPQTGLVVVKKGARGAAYALRGREAFQVEPYPVTNVVDPVGAGDGFAAGFLSGMLHGLKTEESVRMGCAVGAMVTMVSGDYEGMPDERRLHSFLSRDREDIER</sequence>
<comment type="caution">
    <text evidence="7">The sequence shown here is derived from an EMBL/GenBank/DDBJ whole genome shotgun (WGS) entry which is preliminary data.</text>
</comment>
<reference evidence="8" key="1">
    <citation type="submission" date="2015-07" db="EMBL/GenBank/DDBJ databases">
        <title>Fjat-14235 jcm11544.</title>
        <authorList>
            <person name="Liu B."/>
            <person name="Wang J."/>
            <person name="Zhu Y."/>
            <person name="Liu G."/>
            <person name="Chen Q."/>
            <person name="Chen Z."/>
            <person name="Lan J."/>
            <person name="Che J."/>
            <person name="Ge C."/>
            <person name="Shi H."/>
            <person name="Pan Z."/>
            <person name="Liu X."/>
        </authorList>
    </citation>
    <scope>NUCLEOTIDE SEQUENCE [LARGE SCALE GENOMIC DNA]</scope>
    <source>
        <strain evidence="8">JCM 11544</strain>
    </source>
</reference>
<dbReference type="AlphaFoldDB" id="A0A0M0GQ44"/>
<dbReference type="Gene3D" id="3.40.1190.20">
    <property type="match status" value="1"/>
</dbReference>
<comment type="similarity">
    <text evidence="1">Belongs to the carbohydrate kinase PfkB family.</text>
</comment>
<dbReference type="PANTHER" id="PTHR43085">
    <property type="entry name" value="HEXOKINASE FAMILY MEMBER"/>
    <property type="match status" value="1"/>
</dbReference>
<dbReference type="EMBL" id="LGUE01000001">
    <property type="protein sequence ID" value="KON91908.1"/>
    <property type="molecule type" value="Genomic_DNA"/>
</dbReference>
<dbReference type="PATRIC" id="fig|189381.12.peg.1213"/>
<dbReference type="PANTHER" id="PTHR43085:SF1">
    <property type="entry name" value="PSEUDOURIDINE KINASE-RELATED"/>
    <property type="match status" value="1"/>
</dbReference>
<keyword evidence="8" id="KW-1185">Reference proteome</keyword>
<accession>A0A0M0GQ44</accession>
<dbReference type="GO" id="GO:0005524">
    <property type="term" value="F:ATP binding"/>
    <property type="evidence" value="ECO:0007669"/>
    <property type="project" value="UniProtKB-KW"/>
</dbReference>
<dbReference type="PROSITE" id="PS00584">
    <property type="entry name" value="PFKB_KINASES_2"/>
    <property type="match status" value="1"/>
</dbReference>
<dbReference type="CDD" id="cd01166">
    <property type="entry name" value="KdgK"/>
    <property type="match status" value="1"/>
</dbReference>
<dbReference type="GO" id="GO:0016301">
    <property type="term" value="F:kinase activity"/>
    <property type="evidence" value="ECO:0007669"/>
    <property type="project" value="UniProtKB-KW"/>
</dbReference>
<proteinExistence type="inferred from homology"/>
<evidence type="ECO:0000313" key="8">
    <source>
        <dbReference type="Proteomes" id="UP000037405"/>
    </source>
</evidence>
<dbReference type="InterPro" id="IPR029056">
    <property type="entry name" value="Ribokinase-like"/>
</dbReference>
<dbReference type="RefSeq" id="WP_053427106.1">
    <property type="nucleotide sequence ID" value="NZ_JAUKEH010000001.1"/>
</dbReference>
<evidence type="ECO:0000256" key="2">
    <source>
        <dbReference type="ARBA" id="ARBA00022679"/>
    </source>
</evidence>
<name>A0A0M0GQ44_9BACI</name>
<evidence type="ECO:0000256" key="3">
    <source>
        <dbReference type="ARBA" id="ARBA00022741"/>
    </source>
</evidence>
<keyword evidence="2" id="KW-0808">Transferase</keyword>
<dbReference type="SUPFAM" id="SSF53613">
    <property type="entry name" value="Ribokinase-like"/>
    <property type="match status" value="1"/>
</dbReference>
<gene>
    <name evidence="7" type="ORF">AF331_05400</name>
</gene>
<dbReference type="STRING" id="189381.GCA_900166615_03203"/>
<dbReference type="OrthoDB" id="9813569at2"/>
<dbReference type="InterPro" id="IPR002173">
    <property type="entry name" value="Carboh/pur_kinase_PfkB_CS"/>
</dbReference>
<evidence type="ECO:0000313" key="7">
    <source>
        <dbReference type="EMBL" id="KON91908.1"/>
    </source>
</evidence>
<dbReference type="Pfam" id="PF00294">
    <property type="entry name" value="PfkB"/>
    <property type="match status" value="1"/>
</dbReference>
<dbReference type="InterPro" id="IPR011611">
    <property type="entry name" value="PfkB_dom"/>
</dbReference>
<evidence type="ECO:0000259" key="6">
    <source>
        <dbReference type="Pfam" id="PF00294"/>
    </source>
</evidence>
<keyword evidence="5" id="KW-0067">ATP-binding</keyword>
<evidence type="ECO:0000256" key="5">
    <source>
        <dbReference type="ARBA" id="ARBA00022840"/>
    </source>
</evidence>